<keyword evidence="4" id="KW-1185">Reference proteome</keyword>
<evidence type="ECO:0000313" key="3">
    <source>
        <dbReference type="EMBL" id="KAG7564400.1"/>
    </source>
</evidence>
<keyword evidence="1" id="KW-0863">Zinc-finger</keyword>
<comment type="caution">
    <text evidence="3">The sequence shown here is derived from an EMBL/GenBank/DDBJ whole genome shotgun (WGS) entry which is preliminary data.</text>
</comment>
<sequence>MFDTDSSDDCVLMAVRTVQQEMAPEGHEIVMVHDYVSVSSDSPARPSVTLSPLSSMSDELDPKEFGDLPVSPYVLKFITHSSDTLFAAMWGGTSPILRLGANLMADAVSVGDKGITSGILILDCFICGQSGHYLRECQFYSPFLPAYNICLHCGERGHYTTACMMVRVDTPISAVISTPPPHAANFIIGGENLWG</sequence>
<dbReference type="SMART" id="SM00343">
    <property type="entry name" value="ZnF_C2HC"/>
    <property type="match status" value="2"/>
</dbReference>
<keyword evidence="1" id="KW-0479">Metal-binding</keyword>
<evidence type="ECO:0000259" key="2">
    <source>
        <dbReference type="PROSITE" id="PS50158"/>
    </source>
</evidence>
<evidence type="ECO:0000256" key="1">
    <source>
        <dbReference type="PROSITE-ProRule" id="PRU00047"/>
    </source>
</evidence>
<feature type="domain" description="CCHC-type" evidence="2">
    <location>
        <begin position="124"/>
        <end position="137"/>
    </location>
</feature>
<dbReference type="AlphaFoldDB" id="A0A8T1ZWU2"/>
<proteinExistence type="predicted"/>
<gene>
    <name evidence="3" type="ORF">ISN44_As10g011700</name>
</gene>
<dbReference type="Pfam" id="PF00098">
    <property type="entry name" value="zf-CCHC"/>
    <property type="match status" value="1"/>
</dbReference>
<accession>A0A8T1ZWU2</accession>
<evidence type="ECO:0000313" key="4">
    <source>
        <dbReference type="Proteomes" id="UP000694251"/>
    </source>
</evidence>
<name>A0A8T1ZWU2_ARASU</name>
<dbReference type="OrthoDB" id="427960at2759"/>
<keyword evidence="1" id="KW-0862">Zinc</keyword>
<organism evidence="3 4">
    <name type="scientific">Arabidopsis suecica</name>
    <name type="common">Swedish thale-cress</name>
    <name type="synonym">Cardaminopsis suecica</name>
    <dbReference type="NCBI Taxonomy" id="45249"/>
    <lineage>
        <taxon>Eukaryota</taxon>
        <taxon>Viridiplantae</taxon>
        <taxon>Streptophyta</taxon>
        <taxon>Embryophyta</taxon>
        <taxon>Tracheophyta</taxon>
        <taxon>Spermatophyta</taxon>
        <taxon>Magnoliopsida</taxon>
        <taxon>eudicotyledons</taxon>
        <taxon>Gunneridae</taxon>
        <taxon>Pentapetalae</taxon>
        <taxon>rosids</taxon>
        <taxon>malvids</taxon>
        <taxon>Brassicales</taxon>
        <taxon>Brassicaceae</taxon>
        <taxon>Camelineae</taxon>
        <taxon>Arabidopsis</taxon>
    </lineage>
</organism>
<dbReference type="Proteomes" id="UP000694251">
    <property type="component" value="Chromosome 10"/>
</dbReference>
<dbReference type="InterPro" id="IPR001878">
    <property type="entry name" value="Znf_CCHC"/>
</dbReference>
<dbReference type="GO" id="GO:0008270">
    <property type="term" value="F:zinc ion binding"/>
    <property type="evidence" value="ECO:0007669"/>
    <property type="project" value="UniProtKB-KW"/>
</dbReference>
<dbReference type="PROSITE" id="PS50158">
    <property type="entry name" value="ZF_CCHC"/>
    <property type="match status" value="2"/>
</dbReference>
<dbReference type="GO" id="GO:0003676">
    <property type="term" value="F:nucleic acid binding"/>
    <property type="evidence" value="ECO:0007669"/>
    <property type="project" value="InterPro"/>
</dbReference>
<dbReference type="EMBL" id="JAEFBJ010000010">
    <property type="protein sequence ID" value="KAG7564400.1"/>
    <property type="molecule type" value="Genomic_DNA"/>
</dbReference>
<reference evidence="3 4" key="1">
    <citation type="submission" date="2020-12" db="EMBL/GenBank/DDBJ databases">
        <title>Concerted genomic and epigenomic changes stabilize Arabidopsis allopolyploids.</title>
        <authorList>
            <person name="Chen Z."/>
        </authorList>
    </citation>
    <scope>NUCLEOTIDE SEQUENCE [LARGE SCALE GENOMIC DNA]</scope>
    <source>
        <strain evidence="3">As9502</strain>
        <tissue evidence="3">Leaf</tissue>
    </source>
</reference>
<protein>
    <submittedName>
        <fullName evidence="3">Zinc finger CCHC-type</fullName>
    </submittedName>
</protein>
<feature type="domain" description="CCHC-type" evidence="2">
    <location>
        <begin position="150"/>
        <end position="163"/>
    </location>
</feature>